<dbReference type="Proteomes" id="UP001152320">
    <property type="component" value="Chromosome 14"/>
</dbReference>
<dbReference type="InterPro" id="IPR042342">
    <property type="entry name" value="TTC22"/>
</dbReference>
<protein>
    <recommendedName>
        <fullName evidence="1">TIR domain-containing protein</fullName>
    </recommendedName>
</protein>
<feature type="domain" description="TIR" evidence="1">
    <location>
        <begin position="16"/>
        <end position="154"/>
    </location>
</feature>
<dbReference type="PROSITE" id="PS50104">
    <property type="entry name" value="TIR"/>
    <property type="match status" value="1"/>
</dbReference>
<dbReference type="Gene3D" id="3.40.50.10140">
    <property type="entry name" value="Toll/interleukin-1 receptor homology (TIR) domain"/>
    <property type="match status" value="1"/>
</dbReference>
<keyword evidence="3" id="KW-1185">Reference proteome</keyword>
<dbReference type="SUPFAM" id="SSF52200">
    <property type="entry name" value="Toll/Interleukin receptor TIR domain"/>
    <property type="match status" value="1"/>
</dbReference>
<evidence type="ECO:0000313" key="2">
    <source>
        <dbReference type="EMBL" id="KAJ8029386.1"/>
    </source>
</evidence>
<accession>A0A9Q1H263</accession>
<dbReference type="PANTHER" id="PTHR16253:SF0">
    <property type="entry name" value="TETRATRICOPEPTIDE REPEAT PROTEIN 22"/>
    <property type="match status" value="1"/>
</dbReference>
<evidence type="ECO:0000313" key="3">
    <source>
        <dbReference type="Proteomes" id="UP001152320"/>
    </source>
</evidence>
<dbReference type="InterPro" id="IPR035897">
    <property type="entry name" value="Toll_tir_struct_dom_sf"/>
</dbReference>
<dbReference type="InterPro" id="IPR000157">
    <property type="entry name" value="TIR_dom"/>
</dbReference>
<name>A0A9Q1H263_HOLLE</name>
<gene>
    <name evidence="2" type="ORF">HOLleu_28764</name>
</gene>
<dbReference type="OrthoDB" id="9424455at2759"/>
<dbReference type="Pfam" id="PF13676">
    <property type="entry name" value="TIR_2"/>
    <property type="match status" value="1"/>
</dbReference>
<reference evidence="2" key="1">
    <citation type="submission" date="2021-10" db="EMBL/GenBank/DDBJ databases">
        <title>Tropical sea cucumber genome reveals ecological adaptation and Cuvierian tubules defense mechanism.</title>
        <authorList>
            <person name="Chen T."/>
        </authorList>
    </citation>
    <scope>NUCLEOTIDE SEQUENCE</scope>
    <source>
        <strain evidence="2">Nanhai2018</strain>
        <tissue evidence="2">Muscle</tissue>
    </source>
</reference>
<organism evidence="2 3">
    <name type="scientific">Holothuria leucospilota</name>
    <name type="common">Black long sea cucumber</name>
    <name type="synonym">Mertensiothuria leucospilota</name>
    <dbReference type="NCBI Taxonomy" id="206669"/>
    <lineage>
        <taxon>Eukaryota</taxon>
        <taxon>Metazoa</taxon>
        <taxon>Echinodermata</taxon>
        <taxon>Eleutherozoa</taxon>
        <taxon>Echinozoa</taxon>
        <taxon>Holothuroidea</taxon>
        <taxon>Aspidochirotacea</taxon>
        <taxon>Aspidochirotida</taxon>
        <taxon>Holothuriidae</taxon>
        <taxon>Holothuria</taxon>
    </lineage>
</organism>
<dbReference type="PANTHER" id="PTHR16253">
    <property type="entry name" value="TETRATRICOPEPTIDE REPEAT PROTEIN 22"/>
    <property type="match status" value="1"/>
</dbReference>
<evidence type="ECO:0000259" key="1">
    <source>
        <dbReference type="PROSITE" id="PS50104"/>
    </source>
</evidence>
<proteinExistence type="predicted"/>
<dbReference type="GO" id="GO:0007165">
    <property type="term" value="P:signal transduction"/>
    <property type="evidence" value="ECO:0007669"/>
    <property type="project" value="InterPro"/>
</dbReference>
<sequence length="191" mass="21723">MTGGYTITVTMENEKEIYDFVVFFADEDQKIANEIYSFLESDEHGLHGYCKYRDGELGGYVIEQIMDVVQESKKIILLMSKNSVNEGNFNFCSVASVTEAIKRNVRKVIPVVLDLSPTDPEIPDYIQILRCIQYSHGYEKQLLKCFGKNISVSAAETCAMKPLTIDQPKKEENILSKKLSHKFFSSLLKKS</sequence>
<dbReference type="EMBL" id="JAIZAY010000014">
    <property type="protein sequence ID" value="KAJ8029386.1"/>
    <property type="molecule type" value="Genomic_DNA"/>
</dbReference>
<comment type="caution">
    <text evidence="2">The sequence shown here is derived from an EMBL/GenBank/DDBJ whole genome shotgun (WGS) entry which is preliminary data.</text>
</comment>
<dbReference type="AlphaFoldDB" id="A0A9Q1H263"/>